<dbReference type="RefSeq" id="WP_043064569.1">
    <property type="nucleotide sequence ID" value="NZ_BJOA01000423.1"/>
</dbReference>
<evidence type="ECO:0000313" key="4">
    <source>
        <dbReference type="EMBL" id="KON95903.1"/>
    </source>
</evidence>
<comment type="caution">
    <text evidence="4">The sequence shown here is derived from an EMBL/GenBank/DDBJ whole genome shotgun (WGS) entry which is preliminary data.</text>
</comment>
<evidence type="ECO:0000313" key="6">
    <source>
        <dbReference type="Proteomes" id="UP000037269"/>
    </source>
</evidence>
<evidence type="ECO:0000313" key="5">
    <source>
        <dbReference type="EMBL" id="KON96119.1"/>
    </source>
</evidence>
<dbReference type="STRING" id="47500.AF333_10835"/>
<dbReference type="AlphaFoldDB" id="A0A0D1YH41"/>
<dbReference type="GO" id="GO:0004252">
    <property type="term" value="F:serine-type endopeptidase activity"/>
    <property type="evidence" value="ECO:0007669"/>
    <property type="project" value="InterPro"/>
</dbReference>
<dbReference type="InterPro" id="IPR008979">
    <property type="entry name" value="Galactose-bd-like_sf"/>
</dbReference>
<dbReference type="Gene3D" id="2.60.120.260">
    <property type="entry name" value="Galactose-binding domain-like"/>
    <property type="match status" value="1"/>
</dbReference>
<keyword evidence="6" id="KW-1185">Reference proteome</keyword>
<dbReference type="Proteomes" id="UP000037269">
    <property type="component" value="Unassembled WGS sequence"/>
</dbReference>
<dbReference type="Pfam" id="PF01483">
    <property type="entry name" value="P_proprotein"/>
    <property type="match status" value="1"/>
</dbReference>
<keyword evidence="1" id="KW-0645">Protease</keyword>
<gene>
    <name evidence="4" type="ORF">AF333_10835</name>
    <name evidence="5" type="ORF">AF333_12130</name>
</gene>
<dbReference type="OrthoDB" id="9792152at2"/>
<accession>A0A0D1YH41</accession>
<keyword evidence="2" id="KW-0378">Hydrolase</keyword>
<dbReference type="GeneID" id="42305925"/>
<name>A0A0D1YH41_ANEMI</name>
<evidence type="ECO:0000256" key="1">
    <source>
        <dbReference type="ARBA" id="ARBA00022670"/>
    </source>
</evidence>
<proteinExistence type="predicted"/>
<feature type="domain" description="P/Homo B" evidence="3">
    <location>
        <begin position="16"/>
        <end position="188"/>
    </location>
</feature>
<dbReference type="GO" id="GO:0006508">
    <property type="term" value="P:proteolysis"/>
    <property type="evidence" value="ECO:0007669"/>
    <property type="project" value="UniProtKB-KW"/>
</dbReference>
<dbReference type="EMBL" id="LGUG01000004">
    <property type="protein sequence ID" value="KON96119.1"/>
    <property type="molecule type" value="Genomic_DNA"/>
</dbReference>
<dbReference type="PATRIC" id="fig|47500.8.peg.2729"/>
<sequence length="188" mass="19846">MFLCRPGTPVIICPPISPRPTCVTNTATFTNPTPIIIPLFGPATPYPSNIIVSGLTGTISKVTVTLSNFSHSFPEDVDILLVGPNGQRVILMSDAGGDNGITNVTITFDDNAPSTLPNEGQIMSGAFKPTDPFPPPAPQEMLSVFNSTNPNGIWSLFVVDNVEGDQGSIAGGWSLTITTETCFTRFGC</sequence>
<dbReference type="EMBL" id="LGUG01000004">
    <property type="protein sequence ID" value="KON95903.1"/>
    <property type="molecule type" value="Genomic_DNA"/>
</dbReference>
<evidence type="ECO:0000256" key="2">
    <source>
        <dbReference type="ARBA" id="ARBA00022801"/>
    </source>
</evidence>
<evidence type="ECO:0000259" key="3">
    <source>
        <dbReference type="PROSITE" id="PS51829"/>
    </source>
</evidence>
<organism evidence="4 6">
    <name type="scientific">Aneurinibacillus migulanus</name>
    <name type="common">Bacillus migulanus</name>
    <dbReference type="NCBI Taxonomy" id="47500"/>
    <lineage>
        <taxon>Bacteria</taxon>
        <taxon>Bacillati</taxon>
        <taxon>Bacillota</taxon>
        <taxon>Bacilli</taxon>
        <taxon>Bacillales</taxon>
        <taxon>Paenibacillaceae</taxon>
        <taxon>Aneurinibacillus group</taxon>
        <taxon>Aneurinibacillus</taxon>
    </lineage>
</organism>
<reference evidence="4 6" key="1">
    <citation type="submission" date="2015-07" db="EMBL/GenBank/DDBJ databases">
        <title>Fjat-14205 dsm 2895.</title>
        <authorList>
            <person name="Liu B."/>
            <person name="Wang J."/>
            <person name="Zhu Y."/>
            <person name="Liu G."/>
            <person name="Chen Q."/>
            <person name="Chen Z."/>
            <person name="Lan J."/>
            <person name="Che J."/>
            <person name="Ge C."/>
            <person name="Shi H."/>
            <person name="Pan Z."/>
            <person name="Liu X."/>
        </authorList>
    </citation>
    <scope>NUCLEOTIDE SEQUENCE [LARGE SCALE GENOMIC DNA]</scope>
    <source>
        <strain evidence="4 6">DSM 2895</strain>
    </source>
</reference>
<dbReference type="InterPro" id="IPR002884">
    <property type="entry name" value="P_dom"/>
</dbReference>
<dbReference type="SUPFAM" id="SSF49785">
    <property type="entry name" value="Galactose-binding domain-like"/>
    <property type="match status" value="1"/>
</dbReference>
<protein>
    <recommendedName>
        <fullName evidence="3">P/Homo B domain-containing protein</fullName>
    </recommendedName>
</protein>
<dbReference type="PROSITE" id="PS51829">
    <property type="entry name" value="P_HOMO_B"/>
    <property type="match status" value="1"/>
</dbReference>